<keyword evidence="1" id="KW-0132">Cell division</keyword>
<organism evidence="3 4">
    <name type="scientific">Ensete ventricosum</name>
    <name type="common">Abyssinian banana</name>
    <name type="synonym">Musa ensete</name>
    <dbReference type="NCBI Taxonomy" id="4639"/>
    <lineage>
        <taxon>Eukaryota</taxon>
        <taxon>Viridiplantae</taxon>
        <taxon>Streptophyta</taxon>
        <taxon>Embryophyta</taxon>
        <taxon>Tracheophyta</taxon>
        <taxon>Spermatophyta</taxon>
        <taxon>Magnoliopsida</taxon>
        <taxon>Liliopsida</taxon>
        <taxon>Zingiberales</taxon>
        <taxon>Musaceae</taxon>
        <taxon>Ensete</taxon>
    </lineage>
</organism>
<comment type="caution">
    <text evidence="3">The sequence shown here is derived from an EMBL/GenBank/DDBJ whole genome shotgun (WGS) entry which is preliminary data.</text>
</comment>
<name>A0A426X2X0_ENSVE</name>
<dbReference type="PANTHER" id="PTHR15615">
    <property type="match status" value="1"/>
</dbReference>
<dbReference type="GO" id="GO:0019901">
    <property type="term" value="F:protein kinase binding"/>
    <property type="evidence" value="ECO:0007669"/>
    <property type="project" value="InterPro"/>
</dbReference>
<evidence type="ECO:0000256" key="1">
    <source>
        <dbReference type="ARBA" id="ARBA00022618"/>
    </source>
</evidence>
<dbReference type="AlphaFoldDB" id="A0A426X2X0"/>
<accession>A0A426X2X0</accession>
<evidence type="ECO:0000256" key="2">
    <source>
        <dbReference type="ARBA" id="ARBA00023306"/>
    </source>
</evidence>
<evidence type="ECO:0000313" key="4">
    <source>
        <dbReference type="Proteomes" id="UP000287651"/>
    </source>
</evidence>
<sequence>MVGGLSARELNSLELDFLFLMKFKLHVSVSVFESYCRHLEREVSFGGGYQIERSLRRLMCGGEITAEEKERREPNQVAQNHHYAMALLDKMYDAGQVISCMGDKSIDLHDDIRELKVGFGATAVATIEQQAASPQAEVDRLKSDLKEAKW</sequence>
<dbReference type="Proteomes" id="UP000287651">
    <property type="component" value="Unassembled WGS sequence"/>
</dbReference>
<reference evidence="3 4" key="1">
    <citation type="journal article" date="2014" name="Agronomy (Basel)">
        <title>A Draft Genome Sequence for Ensete ventricosum, the Drought-Tolerant Tree Against Hunger.</title>
        <authorList>
            <person name="Harrison J."/>
            <person name="Moore K.A."/>
            <person name="Paszkiewicz K."/>
            <person name="Jones T."/>
            <person name="Grant M."/>
            <person name="Ambacheew D."/>
            <person name="Muzemil S."/>
            <person name="Studholme D.J."/>
        </authorList>
    </citation>
    <scope>NUCLEOTIDE SEQUENCE [LARGE SCALE GENOMIC DNA]</scope>
</reference>
<gene>
    <name evidence="3" type="ORF">B296_00053847</name>
</gene>
<proteinExistence type="predicted"/>
<protein>
    <submittedName>
        <fullName evidence="3">Uncharacterized protein</fullName>
    </submittedName>
</protein>
<dbReference type="Gene3D" id="1.10.472.10">
    <property type="entry name" value="Cyclin-like"/>
    <property type="match status" value="1"/>
</dbReference>
<dbReference type="GO" id="GO:0051301">
    <property type="term" value="P:cell division"/>
    <property type="evidence" value="ECO:0007669"/>
    <property type="project" value="UniProtKB-KW"/>
</dbReference>
<dbReference type="PANTHER" id="PTHR15615:SF15">
    <property type="entry name" value="CYCLIN-U2-1"/>
    <property type="match status" value="1"/>
</dbReference>
<dbReference type="EMBL" id="AMZH03028173">
    <property type="protein sequence ID" value="RRT33827.1"/>
    <property type="molecule type" value="Genomic_DNA"/>
</dbReference>
<evidence type="ECO:0000313" key="3">
    <source>
        <dbReference type="EMBL" id="RRT33827.1"/>
    </source>
</evidence>
<keyword evidence="2" id="KW-0131">Cell cycle</keyword>
<dbReference type="InterPro" id="IPR013922">
    <property type="entry name" value="Cyclin_PHO80-like"/>
</dbReference>
<dbReference type="Pfam" id="PF08613">
    <property type="entry name" value="Cyclin"/>
    <property type="match status" value="1"/>
</dbReference>